<comment type="caution">
    <text evidence="7">The sequence shown here is derived from an EMBL/GenBank/DDBJ whole genome shotgun (WGS) entry which is preliminary data.</text>
</comment>
<dbReference type="EMBL" id="CAJHUB010000765">
    <property type="protein sequence ID" value="CAD7688257.1"/>
    <property type="molecule type" value="Genomic_DNA"/>
</dbReference>
<dbReference type="GO" id="GO:0005654">
    <property type="term" value="C:nucleoplasm"/>
    <property type="evidence" value="ECO:0007669"/>
    <property type="project" value="TreeGrafter"/>
</dbReference>
<evidence type="ECO:0000256" key="2">
    <source>
        <dbReference type="ARBA" id="ARBA00004584"/>
    </source>
</evidence>
<dbReference type="PANTHER" id="PTHR46790">
    <property type="entry name" value="CENTROMERE PROTEIN N"/>
    <property type="match status" value="1"/>
</dbReference>
<organism evidence="7 9">
    <name type="scientific">Nyctereutes procyonoides</name>
    <name type="common">Raccoon dog</name>
    <name type="synonym">Canis procyonoides</name>
    <dbReference type="NCBI Taxonomy" id="34880"/>
    <lineage>
        <taxon>Eukaryota</taxon>
        <taxon>Metazoa</taxon>
        <taxon>Chordata</taxon>
        <taxon>Craniata</taxon>
        <taxon>Vertebrata</taxon>
        <taxon>Euteleostomi</taxon>
        <taxon>Mammalia</taxon>
        <taxon>Eutheria</taxon>
        <taxon>Laurasiatheria</taxon>
        <taxon>Carnivora</taxon>
        <taxon>Caniformia</taxon>
        <taxon>Canidae</taxon>
        <taxon>Nyctereutes</taxon>
    </lineage>
</organism>
<comment type="similarity">
    <text evidence="3">Belongs to the CENP-N/CHL4 family.</text>
</comment>
<dbReference type="AlphaFoldDB" id="A0A811YPA8"/>
<sequence>MDETIAEFIKKTILKIPIKGPGEDLDLFDMEQVKGSFETILQGAENAVWVRIAWGTQWSKPTQYKPAYALPVASQHHMFVKMDPKIIHENEIEKESPERDSRNFGDYPQPRLEFHFWCLIKFPSPHLLEALKSSAPASTADAPLSPLLTCMPHKGMNYIKVRCK</sequence>
<evidence type="ECO:0000256" key="4">
    <source>
        <dbReference type="ARBA" id="ARBA00022454"/>
    </source>
</evidence>
<dbReference type="InterPro" id="IPR007902">
    <property type="entry name" value="Chl4/mis15/CENP-N"/>
</dbReference>
<name>A0A811YPA8_NYCPR</name>
<dbReference type="PANTHER" id="PTHR46790:SF1">
    <property type="entry name" value="CENTROMERE PROTEIN N"/>
    <property type="match status" value="1"/>
</dbReference>
<protein>
    <submittedName>
        <fullName evidence="7">(raccoon dog) hypothetical protein</fullName>
    </submittedName>
</protein>
<evidence type="ECO:0000256" key="6">
    <source>
        <dbReference type="ARBA" id="ARBA00023328"/>
    </source>
</evidence>
<dbReference type="EMBL" id="CAJHUB010000711">
    <property type="protein sequence ID" value="CAD7679261.1"/>
    <property type="molecule type" value="Genomic_DNA"/>
</dbReference>
<evidence type="ECO:0000256" key="5">
    <source>
        <dbReference type="ARBA" id="ARBA00023242"/>
    </source>
</evidence>
<evidence type="ECO:0000313" key="8">
    <source>
        <dbReference type="EMBL" id="CAD7688257.1"/>
    </source>
</evidence>
<evidence type="ECO:0000256" key="1">
    <source>
        <dbReference type="ARBA" id="ARBA00004123"/>
    </source>
</evidence>
<accession>A0A811YPA8</accession>
<reference evidence="7" key="1">
    <citation type="submission" date="2020-12" db="EMBL/GenBank/DDBJ databases">
        <authorList>
            <consortium name="Molecular Ecology Group"/>
        </authorList>
    </citation>
    <scope>NUCLEOTIDE SEQUENCE</scope>
    <source>
        <strain evidence="7">TBG_1078</strain>
    </source>
</reference>
<keyword evidence="4" id="KW-0158">Chromosome</keyword>
<dbReference type="Pfam" id="PF05238">
    <property type="entry name" value="CENP-N"/>
    <property type="match status" value="1"/>
</dbReference>
<dbReference type="InterPro" id="IPR052011">
    <property type="entry name" value="CENP-NAC/CAD_complex"/>
</dbReference>
<keyword evidence="9" id="KW-1185">Reference proteome</keyword>
<gene>
    <name evidence="7" type="ORF">NYPRO_LOCUS12060</name>
    <name evidence="8" type="ORF">NYPRO_LOCUS21050</name>
</gene>
<proteinExistence type="inferred from homology"/>
<evidence type="ECO:0000256" key="3">
    <source>
        <dbReference type="ARBA" id="ARBA00005566"/>
    </source>
</evidence>
<keyword evidence="6" id="KW-0137">Centromere</keyword>
<keyword evidence="5" id="KW-0539">Nucleus</keyword>
<dbReference type="Proteomes" id="UP000645828">
    <property type="component" value="Unassembled WGS sequence"/>
</dbReference>
<evidence type="ECO:0000313" key="7">
    <source>
        <dbReference type="EMBL" id="CAD7679261.1"/>
    </source>
</evidence>
<dbReference type="GO" id="GO:0000775">
    <property type="term" value="C:chromosome, centromeric region"/>
    <property type="evidence" value="ECO:0007669"/>
    <property type="project" value="UniProtKB-SubCell"/>
</dbReference>
<dbReference type="GO" id="GO:0007059">
    <property type="term" value="P:chromosome segregation"/>
    <property type="evidence" value="ECO:0007669"/>
    <property type="project" value="InterPro"/>
</dbReference>
<dbReference type="GO" id="GO:0034080">
    <property type="term" value="P:CENP-A containing chromatin assembly"/>
    <property type="evidence" value="ECO:0007669"/>
    <property type="project" value="InterPro"/>
</dbReference>
<evidence type="ECO:0000313" key="9">
    <source>
        <dbReference type="Proteomes" id="UP000645828"/>
    </source>
</evidence>
<comment type="subcellular location">
    <subcellularLocation>
        <location evidence="2">Chromosome</location>
        <location evidence="2">Centromere</location>
    </subcellularLocation>
    <subcellularLocation>
        <location evidence="1">Nucleus</location>
    </subcellularLocation>
</comment>